<dbReference type="Gene3D" id="3.30.70.360">
    <property type="match status" value="1"/>
</dbReference>
<accession>A0A5J6ZAU4</accession>
<dbReference type="InterPro" id="IPR002933">
    <property type="entry name" value="Peptidase_M20"/>
</dbReference>
<keyword evidence="1" id="KW-0479">Metal-binding</keyword>
<organism evidence="6 7">
    <name type="scientific">Corynebacterium urogenitale</name>
    <dbReference type="NCBI Taxonomy" id="2487892"/>
    <lineage>
        <taxon>Bacteria</taxon>
        <taxon>Bacillati</taxon>
        <taxon>Actinomycetota</taxon>
        <taxon>Actinomycetes</taxon>
        <taxon>Mycobacteriales</taxon>
        <taxon>Corynebacteriaceae</taxon>
        <taxon>Corynebacterium</taxon>
    </lineage>
</organism>
<dbReference type="GO" id="GO:0006526">
    <property type="term" value="P:L-arginine biosynthetic process"/>
    <property type="evidence" value="ECO:0007669"/>
    <property type="project" value="TreeGrafter"/>
</dbReference>
<dbReference type="Gene3D" id="3.40.630.10">
    <property type="entry name" value="Zn peptidases"/>
    <property type="match status" value="1"/>
</dbReference>
<dbReference type="NCBIfam" id="TIGR01900">
    <property type="entry name" value="dapE-gram_pos"/>
    <property type="match status" value="1"/>
</dbReference>
<evidence type="ECO:0000256" key="4">
    <source>
        <dbReference type="SAM" id="MobiDB-lite"/>
    </source>
</evidence>
<dbReference type="AlphaFoldDB" id="A0A5J6ZAU4"/>
<protein>
    <recommendedName>
        <fullName evidence="3">Succinyl-diaminopimelate desuccinylase</fullName>
        <ecNumber evidence="3">3.5.1.18</ecNumber>
    </recommendedName>
</protein>
<name>A0A5J6ZAU4_9CORY</name>
<dbReference type="InterPro" id="IPR010174">
    <property type="entry name" value="Succinyl-DAP_deSuclase_DapE"/>
</dbReference>
<dbReference type="GO" id="GO:0009014">
    <property type="term" value="F:succinyl-diaminopimelate desuccinylase activity"/>
    <property type="evidence" value="ECO:0007669"/>
    <property type="project" value="UniProtKB-UniRule"/>
</dbReference>
<dbReference type="PANTHER" id="PTHR43808">
    <property type="entry name" value="ACETYLORNITHINE DEACETYLASE"/>
    <property type="match status" value="1"/>
</dbReference>
<evidence type="ECO:0000313" key="7">
    <source>
        <dbReference type="Proteomes" id="UP000326711"/>
    </source>
</evidence>
<dbReference type="Proteomes" id="UP000326711">
    <property type="component" value="Chromosome"/>
</dbReference>
<keyword evidence="2 6" id="KW-0378">Hydrolase</keyword>
<reference evidence="7" key="1">
    <citation type="submission" date="2019-10" db="EMBL/GenBank/DDBJ databases">
        <title>Complete genome sequence of Corynebacterium urogenitalis DSM 108747, isolated from the genital tract of a cow.</title>
        <authorList>
            <person name="Ruckert C."/>
            <person name="Ballas P."/>
            <person name="Wagener K."/>
            <person name="Drillich M."/>
            <person name="Kaempfer P."/>
            <person name="Busse H.-J."/>
            <person name="Ehling-Schulz M."/>
        </authorList>
    </citation>
    <scope>NUCLEOTIDE SEQUENCE [LARGE SCALE GENOMIC DNA]</scope>
    <source>
        <strain evidence="7">LMM 1652</strain>
    </source>
</reference>
<evidence type="ECO:0000256" key="3">
    <source>
        <dbReference type="NCBIfam" id="TIGR01900"/>
    </source>
</evidence>
<evidence type="ECO:0000313" key="6">
    <source>
        <dbReference type="EMBL" id="QFQ02755.1"/>
    </source>
</evidence>
<gene>
    <name evidence="6" type="primary">dapE2</name>
    <name evidence="6" type="ORF">CUROG_07000</name>
</gene>
<dbReference type="EC" id="3.5.1.18" evidence="3"/>
<dbReference type="GO" id="GO:0009089">
    <property type="term" value="P:lysine biosynthetic process via diaminopimelate"/>
    <property type="evidence" value="ECO:0007669"/>
    <property type="project" value="UniProtKB-UniRule"/>
</dbReference>
<evidence type="ECO:0000256" key="1">
    <source>
        <dbReference type="ARBA" id="ARBA00022723"/>
    </source>
</evidence>
<evidence type="ECO:0000259" key="5">
    <source>
        <dbReference type="Pfam" id="PF07687"/>
    </source>
</evidence>
<dbReference type="Pfam" id="PF07687">
    <property type="entry name" value="M20_dimer"/>
    <property type="match status" value="1"/>
</dbReference>
<feature type="compositionally biased region" description="Polar residues" evidence="4">
    <location>
        <begin position="1"/>
        <end position="24"/>
    </location>
</feature>
<dbReference type="PANTHER" id="PTHR43808:SF31">
    <property type="entry name" value="N-ACETYL-L-CITRULLINE DEACETYLASE"/>
    <property type="match status" value="1"/>
</dbReference>
<feature type="region of interest" description="Disordered" evidence="4">
    <location>
        <begin position="1"/>
        <end position="37"/>
    </location>
</feature>
<proteinExistence type="predicted"/>
<dbReference type="InterPro" id="IPR011650">
    <property type="entry name" value="Peptidase_M20_dimer"/>
</dbReference>
<dbReference type="EMBL" id="CP045032">
    <property type="protein sequence ID" value="QFQ02755.1"/>
    <property type="molecule type" value="Genomic_DNA"/>
</dbReference>
<dbReference type="InterPro" id="IPR050072">
    <property type="entry name" value="Peptidase_M20A"/>
</dbReference>
<dbReference type="InterPro" id="IPR036264">
    <property type="entry name" value="Bact_exopeptidase_dim_dom"/>
</dbReference>
<dbReference type="GO" id="GO:0008777">
    <property type="term" value="F:acetylornithine deacetylase activity"/>
    <property type="evidence" value="ECO:0007669"/>
    <property type="project" value="TreeGrafter"/>
</dbReference>
<keyword evidence="7" id="KW-1185">Reference proteome</keyword>
<sequence>MNSEMTTNTGHNTQPNTDSASTNPPADEVPGNAENRAKYGHFVGSGQLNLTADPVKLTAALVDIYSESHEERAIADALEPALRAIDNVEVTRRGNTLVARTHRNLGDRVILAGHIDTVPPADNLPSRIGVDENTGEEMLYGLGSVDMKSGAACYIHAFATLANAEELSRDLTLVLYECEEIATRFNGLHKLVESDPELLEGSLALLGEPSNAQIEAGCQGTLRIKVTAHGQRAHSARAWLGNNALHKLSRVMVRVADYTPLTVDIDGLTYREGLNVVVAQSGVATNTIPDEAWAFVNFRFAPNRSVEEALEHTFDVLGVGTPDNPAEGFTVKIDDTAAGALPGLDRPAAAALVEATGGNVGPKFGWTDVACFSRLDIPAVNFGSGDPGLAHTKNERCPIHQIRTVSDQLLDYLTR</sequence>
<dbReference type="KEGG" id="cuo:CUROG_07000"/>
<evidence type="ECO:0000256" key="2">
    <source>
        <dbReference type="ARBA" id="ARBA00022801"/>
    </source>
</evidence>
<feature type="domain" description="Peptidase M20 dimerisation" evidence="5">
    <location>
        <begin position="220"/>
        <end position="315"/>
    </location>
</feature>
<dbReference type="Pfam" id="PF01546">
    <property type="entry name" value="Peptidase_M20"/>
    <property type="match status" value="1"/>
</dbReference>
<dbReference type="SUPFAM" id="SSF55031">
    <property type="entry name" value="Bacterial exopeptidase dimerisation domain"/>
    <property type="match status" value="1"/>
</dbReference>
<dbReference type="GO" id="GO:0046872">
    <property type="term" value="F:metal ion binding"/>
    <property type="evidence" value="ECO:0007669"/>
    <property type="project" value="UniProtKB-KW"/>
</dbReference>
<dbReference type="SUPFAM" id="SSF53187">
    <property type="entry name" value="Zn-dependent exopeptidases"/>
    <property type="match status" value="1"/>
</dbReference>